<dbReference type="AlphaFoldDB" id="I3W465"/>
<keyword evidence="1" id="KW-0614">Plasmid</keyword>
<evidence type="ECO:0000313" key="1">
    <source>
        <dbReference type="EMBL" id="AFK90392.1"/>
    </source>
</evidence>
<proteinExistence type="predicted"/>
<name>I3W465_SALER</name>
<protein>
    <submittedName>
        <fullName evidence="1">Uncharacterized protein</fullName>
    </submittedName>
</protein>
<reference evidence="1" key="1">
    <citation type="submission" date="2012-01" db="EMBL/GenBank/DDBJ databases">
        <authorList>
            <person name="Summers A.O."/>
            <person name="Wireman J."/>
            <person name="Williams L.E."/>
        </authorList>
    </citation>
    <scope>NUCLEOTIDE SEQUENCE</scope>
    <source>
        <strain evidence="1">SGSC3045</strain>
        <plasmid evidence="1">pSGSC3045-121</plasmid>
    </source>
</reference>
<dbReference type="EMBL" id="JQ418541">
    <property type="protein sequence ID" value="AFK90392.1"/>
    <property type="molecule type" value="Genomic_DNA"/>
</dbReference>
<geneLocation type="plasmid" evidence="1">
    <name>pSGSC3045-121</name>
</geneLocation>
<sequence>MLMQSRTVYHWLSRRDDRAITLLNPGDCGNPDTLRLSAHSYPVTAGGLAC</sequence>
<organism evidence="1">
    <name type="scientific">Salmonella enterica subsp. salamae</name>
    <dbReference type="NCBI Taxonomy" id="59202"/>
    <lineage>
        <taxon>Bacteria</taxon>
        <taxon>Pseudomonadati</taxon>
        <taxon>Pseudomonadota</taxon>
        <taxon>Gammaproteobacteria</taxon>
        <taxon>Enterobacterales</taxon>
        <taxon>Enterobacteriaceae</taxon>
        <taxon>Salmonella</taxon>
    </lineage>
</organism>
<accession>I3W465</accession>